<name>A0A821UL45_9NEOP</name>
<evidence type="ECO:0000313" key="2">
    <source>
        <dbReference type="EMBL" id="CAF4891259.1"/>
    </source>
</evidence>
<dbReference type="AlphaFoldDB" id="A0A821UL45"/>
<comment type="caution">
    <text evidence="2">The sequence shown here is derived from an EMBL/GenBank/DDBJ whole genome shotgun (WGS) entry which is preliminary data.</text>
</comment>
<accession>A0A821UL45</accession>
<reference evidence="2" key="1">
    <citation type="submission" date="2021-02" db="EMBL/GenBank/DDBJ databases">
        <authorList>
            <person name="Steward A R."/>
        </authorList>
    </citation>
    <scope>NUCLEOTIDE SEQUENCE</scope>
</reference>
<gene>
    <name evidence="2" type="ORF">PMACD_LOCUS10485</name>
</gene>
<feature type="compositionally biased region" description="Basic and acidic residues" evidence="1">
    <location>
        <begin position="72"/>
        <end position="92"/>
    </location>
</feature>
<feature type="region of interest" description="Disordered" evidence="1">
    <location>
        <begin position="53"/>
        <end position="176"/>
    </location>
</feature>
<sequence length="176" mass="18846">MGSRARMLVKLCEQDSGSIEDQSSSNSFNSASVNEIHTADQTALTVTENIISSLNNTNSRPILANDENGSEGETKDFSAEDSGDEYKPEQSVKRGRINSTSSTSSTSSSCSTSSSSSSDSTSSSTSTSTTHDSVRNSNLMDASQEVALPAETTVPKKGKKRVRNESAWIKNVRKQY</sequence>
<dbReference type="Proteomes" id="UP000663880">
    <property type="component" value="Unassembled WGS sequence"/>
</dbReference>
<feature type="compositionally biased region" description="Low complexity" evidence="1">
    <location>
        <begin position="23"/>
        <end position="33"/>
    </location>
</feature>
<keyword evidence="3" id="KW-1185">Reference proteome</keyword>
<feature type="compositionally biased region" description="Low complexity" evidence="1">
    <location>
        <begin position="99"/>
        <end position="130"/>
    </location>
</feature>
<organism evidence="2 3">
    <name type="scientific">Pieris macdunnoughi</name>
    <dbReference type="NCBI Taxonomy" id="345717"/>
    <lineage>
        <taxon>Eukaryota</taxon>
        <taxon>Metazoa</taxon>
        <taxon>Ecdysozoa</taxon>
        <taxon>Arthropoda</taxon>
        <taxon>Hexapoda</taxon>
        <taxon>Insecta</taxon>
        <taxon>Pterygota</taxon>
        <taxon>Neoptera</taxon>
        <taxon>Endopterygota</taxon>
        <taxon>Lepidoptera</taxon>
        <taxon>Glossata</taxon>
        <taxon>Ditrysia</taxon>
        <taxon>Papilionoidea</taxon>
        <taxon>Pieridae</taxon>
        <taxon>Pierinae</taxon>
        <taxon>Pieris</taxon>
    </lineage>
</organism>
<proteinExistence type="predicted"/>
<dbReference type="EMBL" id="CAJOBZ010000031">
    <property type="protein sequence ID" value="CAF4891259.1"/>
    <property type="molecule type" value="Genomic_DNA"/>
</dbReference>
<dbReference type="OrthoDB" id="7485541at2759"/>
<protein>
    <submittedName>
        <fullName evidence="2">Uncharacterized protein</fullName>
    </submittedName>
</protein>
<feature type="region of interest" description="Disordered" evidence="1">
    <location>
        <begin position="14"/>
        <end position="33"/>
    </location>
</feature>
<evidence type="ECO:0000313" key="3">
    <source>
        <dbReference type="Proteomes" id="UP000663880"/>
    </source>
</evidence>
<evidence type="ECO:0000256" key="1">
    <source>
        <dbReference type="SAM" id="MobiDB-lite"/>
    </source>
</evidence>